<gene>
    <name evidence="2" type="ORF">CHLNCDRAFT_143647</name>
</gene>
<dbReference type="Proteomes" id="UP000008141">
    <property type="component" value="Unassembled WGS sequence"/>
</dbReference>
<protein>
    <recommendedName>
        <fullName evidence="4">Nucleoside phosphorylase domain-containing protein</fullName>
    </recommendedName>
</protein>
<name>E1ZA60_CHLVA</name>
<dbReference type="EMBL" id="GL433840">
    <property type="protein sequence ID" value="EFN57209.1"/>
    <property type="molecule type" value="Genomic_DNA"/>
</dbReference>
<dbReference type="OMA" id="MTHEELC"/>
<proteinExistence type="predicted"/>
<dbReference type="GeneID" id="17356595"/>
<organism evidence="3">
    <name type="scientific">Chlorella variabilis</name>
    <name type="common">Green alga</name>
    <dbReference type="NCBI Taxonomy" id="554065"/>
    <lineage>
        <taxon>Eukaryota</taxon>
        <taxon>Viridiplantae</taxon>
        <taxon>Chlorophyta</taxon>
        <taxon>core chlorophytes</taxon>
        <taxon>Trebouxiophyceae</taxon>
        <taxon>Chlorellales</taxon>
        <taxon>Chlorellaceae</taxon>
        <taxon>Chlorella clade</taxon>
        <taxon>Chlorella</taxon>
    </lineage>
</organism>
<evidence type="ECO:0008006" key="4">
    <source>
        <dbReference type="Google" id="ProtNLM"/>
    </source>
</evidence>
<dbReference type="KEGG" id="cvr:CHLNCDRAFT_143647"/>
<feature type="chain" id="PRO_5003155561" description="Nucleoside phosphorylase domain-containing protein" evidence="1">
    <location>
        <begin position="26"/>
        <end position="422"/>
    </location>
</feature>
<reference evidence="2 3" key="1">
    <citation type="journal article" date="2010" name="Plant Cell">
        <title>The Chlorella variabilis NC64A genome reveals adaptation to photosymbiosis, coevolution with viruses, and cryptic sex.</title>
        <authorList>
            <person name="Blanc G."/>
            <person name="Duncan G."/>
            <person name="Agarkova I."/>
            <person name="Borodovsky M."/>
            <person name="Gurnon J."/>
            <person name="Kuo A."/>
            <person name="Lindquist E."/>
            <person name="Lucas S."/>
            <person name="Pangilinan J."/>
            <person name="Polle J."/>
            <person name="Salamov A."/>
            <person name="Terry A."/>
            <person name="Yamada T."/>
            <person name="Dunigan D.D."/>
            <person name="Grigoriev I.V."/>
            <person name="Claverie J.M."/>
            <person name="Van Etten J.L."/>
        </authorList>
    </citation>
    <scope>NUCLEOTIDE SEQUENCE [LARGE SCALE GENOMIC DNA]</scope>
    <source>
        <strain evidence="2 3">NC64A</strain>
    </source>
</reference>
<sequence>MSAHLRSTHVALLLALCLLLTAADARQTRASLGRRRLRASAPSPAPIPKPIKMTHEELCELLASAPPNASLLLAADPGVFSGVPEVRFLLENAKVEADKVGRSASCPSVAVGTLLGQPAIMGTTGIGPPAASACTAELLSCGAAIDMREVVWLGTSGWSPQPGGVLNADDCSEANPSTDVTRVGDICVSPFGEGWCFKASWTEQASGFPNQCFQPPVDPGPEADFLFGYCMFANASDASLALADELPADEELYWSEMQNGTGVAYGYDAAAPPKVRDYTECAEVASESFWSAHPWDAQARSFVAQLITTSGVANVTQRDVVAVSAMEARGFLTAIYNHNANAEVYLPHAIVRAASNLDSIMPVAPSPDEPGVWLAQPLINEDVSVGYAFAIGTSSSAVLNMFRLRCLDAGGSDAECAFKIVQ</sequence>
<evidence type="ECO:0000313" key="2">
    <source>
        <dbReference type="EMBL" id="EFN57209.1"/>
    </source>
</evidence>
<keyword evidence="3" id="KW-1185">Reference proteome</keyword>
<dbReference type="RefSeq" id="XP_005849311.1">
    <property type="nucleotide sequence ID" value="XM_005849249.1"/>
</dbReference>
<evidence type="ECO:0000313" key="3">
    <source>
        <dbReference type="Proteomes" id="UP000008141"/>
    </source>
</evidence>
<keyword evidence="1" id="KW-0732">Signal</keyword>
<dbReference type="eggNOG" id="ENOG502S3CP">
    <property type="taxonomic scope" value="Eukaryota"/>
</dbReference>
<dbReference type="AlphaFoldDB" id="E1ZA60"/>
<evidence type="ECO:0000256" key="1">
    <source>
        <dbReference type="SAM" id="SignalP"/>
    </source>
</evidence>
<dbReference type="InParanoid" id="E1ZA60"/>
<feature type="signal peptide" evidence="1">
    <location>
        <begin position="1"/>
        <end position="25"/>
    </location>
</feature>
<accession>E1ZA60</accession>
<dbReference type="OrthoDB" id="544230at2759"/>